<sequence length="56" mass="6445">MPRKPRTKKGGVSGKELEKLIEETGRKSETLRRKLEEHRAEQERRPDIGFVGTVLS</sequence>
<proteinExistence type="predicted"/>
<reference evidence="2 3" key="1">
    <citation type="journal article" date="2015" name="Nature">
        <title>rRNA introns, odd ribosomes, and small enigmatic genomes across a large radiation of phyla.</title>
        <authorList>
            <person name="Brown C.T."/>
            <person name="Hug L.A."/>
            <person name="Thomas B.C."/>
            <person name="Sharon I."/>
            <person name="Castelle C.J."/>
            <person name="Singh A."/>
            <person name="Wilkins M.J."/>
            <person name="Williams K.H."/>
            <person name="Banfield J.F."/>
        </authorList>
    </citation>
    <scope>NUCLEOTIDE SEQUENCE [LARGE SCALE GENOMIC DNA]</scope>
</reference>
<dbReference type="AlphaFoldDB" id="A0A0G1FJJ5"/>
<evidence type="ECO:0000256" key="1">
    <source>
        <dbReference type="SAM" id="MobiDB-lite"/>
    </source>
</evidence>
<dbReference type="EMBL" id="LCGX01000043">
    <property type="protein sequence ID" value="KKT22148.1"/>
    <property type="molecule type" value="Genomic_DNA"/>
</dbReference>
<comment type="caution">
    <text evidence="2">The sequence shown here is derived from an EMBL/GenBank/DDBJ whole genome shotgun (WGS) entry which is preliminary data.</text>
</comment>
<protein>
    <submittedName>
        <fullName evidence="2">Uncharacterized protein</fullName>
    </submittedName>
</protein>
<feature type="compositionally biased region" description="Basic and acidic residues" evidence="1">
    <location>
        <begin position="15"/>
        <end position="47"/>
    </location>
</feature>
<accession>A0A0G1FJJ5</accession>
<organism evidence="2 3">
    <name type="scientific">Candidatus Nomurabacteria bacterium GW2011_GWF2_43_8</name>
    <dbReference type="NCBI Taxonomy" id="1618779"/>
    <lineage>
        <taxon>Bacteria</taxon>
        <taxon>Candidatus Nomuraibacteriota</taxon>
    </lineage>
</organism>
<name>A0A0G1FJJ5_9BACT</name>
<dbReference type="Proteomes" id="UP000033831">
    <property type="component" value="Unassembled WGS sequence"/>
</dbReference>
<gene>
    <name evidence="2" type="ORF">UW07_C0043G0001</name>
</gene>
<feature type="region of interest" description="Disordered" evidence="1">
    <location>
        <begin position="1"/>
        <end position="56"/>
    </location>
</feature>
<evidence type="ECO:0000313" key="2">
    <source>
        <dbReference type="EMBL" id="KKT22148.1"/>
    </source>
</evidence>
<evidence type="ECO:0000313" key="3">
    <source>
        <dbReference type="Proteomes" id="UP000033831"/>
    </source>
</evidence>